<proteinExistence type="predicted"/>
<feature type="transmembrane region" description="Helical" evidence="1">
    <location>
        <begin position="23"/>
        <end position="48"/>
    </location>
</feature>
<keyword evidence="3" id="KW-1185">Reference proteome</keyword>
<dbReference type="Proteomes" id="UP001165492">
    <property type="component" value="Unassembled WGS sequence"/>
</dbReference>
<reference evidence="2" key="1">
    <citation type="submission" date="2021-11" db="EMBL/GenBank/DDBJ databases">
        <title>Description of a new species Pelosinus isolated from the bottom sediments of Lake Baikal.</title>
        <authorList>
            <person name="Zakharyuk A."/>
        </authorList>
    </citation>
    <scope>NUCLEOTIDE SEQUENCE</scope>
    <source>
        <strain evidence="2">Bkl1</strain>
    </source>
</reference>
<sequence>MIGILTGHGIYLALVKVMESKTAIVLASGVTLEEIYIIIGGTLFGILWTDSRSTYL</sequence>
<evidence type="ECO:0000313" key="2">
    <source>
        <dbReference type="EMBL" id="MCC5465493.1"/>
    </source>
</evidence>
<protein>
    <submittedName>
        <fullName evidence="2">Uncharacterized protein</fullName>
    </submittedName>
</protein>
<gene>
    <name evidence="2" type="ORF">LMF89_08975</name>
</gene>
<evidence type="ECO:0000313" key="3">
    <source>
        <dbReference type="Proteomes" id="UP001165492"/>
    </source>
</evidence>
<accession>A0ABS8HQP0</accession>
<dbReference type="EMBL" id="JAJHJB010000009">
    <property type="protein sequence ID" value="MCC5465493.1"/>
    <property type="molecule type" value="Genomic_DNA"/>
</dbReference>
<keyword evidence="1" id="KW-0472">Membrane</keyword>
<dbReference type="RefSeq" id="WP_229534736.1">
    <property type="nucleotide sequence ID" value="NZ_JAJHJB010000009.1"/>
</dbReference>
<comment type="caution">
    <text evidence="2">The sequence shown here is derived from an EMBL/GenBank/DDBJ whole genome shotgun (WGS) entry which is preliminary data.</text>
</comment>
<keyword evidence="1" id="KW-0812">Transmembrane</keyword>
<organism evidence="2 3">
    <name type="scientific">Pelosinus baikalensis</name>
    <dbReference type="NCBI Taxonomy" id="2892015"/>
    <lineage>
        <taxon>Bacteria</taxon>
        <taxon>Bacillati</taxon>
        <taxon>Bacillota</taxon>
        <taxon>Negativicutes</taxon>
        <taxon>Selenomonadales</taxon>
        <taxon>Sporomusaceae</taxon>
        <taxon>Pelosinus</taxon>
    </lineage>
</organism>
<evidence type="ECO:0000256" key="1">
    <source>
        <dbReference type="SAM" id="Phobius"/>
    </source>
</evidence>
<keyword evidence="1" id="KW-1133">Transmembrane helix</keyword>
<name>A0ABS8HQP0_9FIRM</name>